<keyword evidence="3" id="KW-0808">Transferase</keyword>
<dbReference type="PANTHER" id="PTHR11601:SF34">
    <property type="entry name" value="CYSTEINE DESULFURASE"/>
    <property type="match status" value="1"/>
</dbReference>
<protein>
    <submittedName>
        <fullName evidence="9">Cysteine desulfurase</fullName>
    </submittedName>
</protein>
<keyword evidence="5" id="KW-0663">Pyridoxal phosphate</keyword>
<dbReference type="Gene3D" id="3.90.1150.10">
    <property type="entry name" value="Aspartate Aminotransferase, domain 1"/>
    <property type="match status" value="1"/>
</dbReference>
<evidence type="ECO:0000256" key="6">
    <source>
        <dbReference type="ARBA" id="ARBA00023004"/>
    </source>
</evidence>
<comment type="similarity">
    <text evidence="2">Belongs to the class-V pyridoxal-phosphate-dependent aminotransferase family. NifS/IscS subfamily.</text>
</comment>
<dbReference type="InterPro" id="IPR015421">
    <property type="entry name" value="PyrdxlP-dep_Trfase_major"/>
</dbReference>
<dbReference type="PANTHER" id="PTHR11601">
    <property type="entry name" value="CYSTEINE DESULFURYLASE FAMILY MEMBER"/>
    <property type="match status" value="1"/>
</dbReference>
<dbReference type="InterPro" id="IPR015422">
    <property type="entry name" value="PyrdxlP-dep_Trfase_small"/>
</dbReference>
<keyword evidence="4" id="KW-0479">Metal-binding</keyword>
<dbReference type="InterPro" id="IPR015424">
    <property type="entry name" value="PyrdxlP-dep_Trfase"/>
</dbReference>
<dbReference type="Gene3D" id="1.10.260.50">
    <property type="match status" value="1"/>
</dbReference>
<sequence>MLTTFTHSLHKRNYFKGHYFDTQSTSILDPRALDAMLPFETFAHGNAHSSHGFGKEASSAVEHARGQIASAINCNPKDIIFTSGATESNNLALKGSMMFLKSKGKKHLIVTQIEHKCVLESARFLERNGYDVTYLPAQKDGLINLDNLERSIRKDTGLVSIMTVNNEIGVIQPVNEISKICKKHGVWFHTDAAQAFGKIDIDVNKIGANLLSLSSHKIYGPKGIGALYIGNRPRVRLFPILSGGGQERGMRSGTLAVPLVVGFGKAAEIAHYEMKWDTPYVESLGHYLIDQVRKEIPSVIVNGSEEKGKRYFGCVNISFDSVEGESLMAKVPEFACSSGSACTSASLEPSYVLKAIGVGEENAHTSLRIGISKFTRKEEIDLFVSKLKNAVTQLRDLSPLWEMKQAGIDLSTVKWVQ</sequence>
<comment type="caution">
    <text evidence="9">The sequence shown here is derived from an EMBL/GenBank/DDBJ whole genome shotgun (WGS) entry which is preliminary data.</text>
</comment>
<keyword evidence="6" id="KW-0408">Iron</keyword>
<evidence type="ECO:0000256" key="1">
    <source>
        <dbReference type="ARBA" id="ARBA00001933"/>
    </source>
</evidence>
<comment type="cofactor">
    <cofactor evidence="1">
        <name>pyridoxal 5'-phosphate</name>
        <dbReference type="ChEBI" id="CHEBI:597326"/>
    </cofactor>
</comment>
<gene>
    <name evidence="9" type="ORF">M9Y10_038005</name>
</gene>
<evidence type="ECO:0000313" key="9">
    <source>
        <dbReference type="EMBL" id="KAK8886970.1"/>
    </source>
</evidence>
<name>A0ABR2KAE5_9EUKA</name>
<evidence type="ECO:0000313" key="10">
    <source>
        <dbReference type="Proteomes" id="UP001470230"/>
    </source>
</evidence>
<dbReference type="EMBL" id="JAPFFF010000006">
    <property type="protein sequence ID" value="KAK8886970.1"/>
    <property type="molecule type" value="Genomic_DNA"/>
</dbReference>
<keyword evidence="7" id="KW-0411">Iron-sulfur</keyword>
<evidence type="ECO:0000256" key="2">
    <source>
        <dbReference type="ARBA" id="ARBA00006490"/>
    </source>
</evidence>
<dbReference type="Gene3D" id="3.40.640.10">
    <property type="entry name" value="Type I PLP-dependent aspartate aminotransferase-like (Major domain)"/>
    <property type="match status" value="1"/>
</dbReference>
<reference evidence="9 10" key="1">
    <citation type="submission" date="2024-04" db="EMBL/GenBank/DDBJ databases">
        <title>Tritrichomonas musculus Genome.</title>
        <authorList>
            <person name="Alves-Ferreira E."/>
            <person name="Grigg M."/>
            <person name="Lorenzi H."/>
            <person name="Galac M."/>
        </authorList>
    </citation>
    <scope>NUCLEOTIDE SEQUENCE [LARGE SCALE GENOMIC DNA]</scope>
    <source>
        <strain evidence="9 10">EAF2021</strain>
    </source>
</reference>
<feature type="domain" description="Aminotransferase class V" evidence="8">
    <location>
        <begin position="18"/>
        <end position="383"/>
    </location>
</feature>
<dbReference type="SUPFAM" id="SSF53383">
    <property type="entry name" value="PLP-dependent transferases"/>
    <property type="match status" value="1"/>
</dbReference>
<dbReference type="InterPro" id="IPR000192">
    <property type="entry name" value="Aminotrans_V_dom"/>
</dbReference>
<dbReference type="PIRSF" id="PIRSF005572">
    <property type="entry name" value="NifS"/>
    <property type="match status" value="1"/>
</dbReference>
<evidence type="ECO:0000259" key="8">
    <source>
        <dbReference type="Pfam" id="PF00266"/>
    </source>
</evidence>
<organism evidence="9 10">
    <name type="scientific">Tritrichomonas musculus</name>
    <dbReference type="NCBI Taxonomy" id="1915356"/>
    <lineage>
        <taxon>Eukaryota</taxon>
        <taxon>Metamonada</taxon>
        <taxon>Parabasalia</taxon>
        <taxon>Tritrichomonadida</taxon>
        <taxon>Tritrichomonadidae</taxon>
        <taxon>Tritrichomonas</taxon>
    </lineage>
</organism>
<dbReference type="InterPro" id="IPR016454">
    <property type="entry name" value="Cysteine_dSase"/>
</dbReference>
<evidence type="ECO:0000256" key="3">
    <source>
        <dbReference type="ARBA" id="ARBA00022679"/>
    </source>
</evidence>
<accession>A0ABR2KAE5</accession>
<evidence type="ECO:0000256" key="5">
    <source>
        <dbReference type="ARBA" id="ARBA00022898"/>
    </source>
</evidence>
<evidence type="ECO:0000256" key="4">
    <source>
        <dbReference type="ARBA" id="ARBA00022723"/>
    </source>
</evidence>
<proteinExistence type="inferred from homology"/>
<evidence type="ECO:0000256" key="7">
    <source>
        <dbReference type="ARBA" id="ARBA00023014"/>
    </source>
</evidence>
<keyword evidence="10" id="KW-1185">Reference proteome</keyword>
<dbReference type="Proteomes" id="UP001470230">
    <property type="component" value="Unassembled WGS sequence"/>
</dbReference>
<dbReference type="Pfam" id="PF00266">
    <property type="entry name" value="Aminotran_5"/>
    <property type="match status" value="1"/>
</dbReference>